<keyword evidence="3" id="KW-1185">Reference proteome</keyword>
<comment type="caution">
    <text evidence="2">The sequence shown here is derived from an EMBL/GenBank/DDBJ whole genome shotgun (WGS) entry which is preliminary data.</text>
</comment>
<dbReference type="Proteomes" id="UP000297834">
    <property type="component" value="Unassembled WGS sequence"/>
</dbReference>
<evidence type="ECO:0000313" key="3">
    <source>
        <dbReference type="Proteomes" id="UP000297834"/>
    </source>
</evidence>
<accession>A0A4Y7XEK9</accession>
<dbReference type="EMBL" id="SNTY01000011">
    <property type="protein sequence ID" value="TEU30221.1"/>
    <property type="molecule type" value="Genomic_DNA"/>
</dbReference>
<feature type="signal peptide" evidence="1">
    <location>
        <begin position="1"/>
        <end position="20"/>
    </location>
</feature>
<reference evidence="2 3" key="1">
    <citation type="submission" date="2019-03" db="EMBL/GenBank/DDBJ databases">
        <title>Alkanindiges illinoisensis: a potential pathogenic isolated from ascites of a gastric cancer patient with abdominal metastasis.</title>
        <authorList>
            <person name="Hu X."/>
            <person name="Yang B."/>
            <person name="Yan X."/>
            <person name="Lin L."/>
            <person name="Zhao H."/>
            <person name="Zhou F."/>
            <person name="Su B."/>
            <person name="Chen J."/>
            <person name="Rui Y."/>
            <person name="Wang Q."/>
            <person name="Zheng L."/>
        </authorList>
    </citation>
    <scope>NUCLEOTIDE SEQUENCE [LARGE SCALE GENOMIC DNA]</scope>
    <source>
        <strain evidence="2 3">NFYY 23406</strain>
    </source>
</reference>
<evidence type="ECO:0000313" key="2">
    <source>
        <dbReference type="EMBL" id="TEU30221.1"/>
    </source>
</evidence>
<dbReference type="RefSeq" id="WP_134243545.1">
    <property type="nucleotide sequence ID" value="NZ_SNTY01000011.1"/>
</dbReference>
<dbReference type="AlphaFoldDB" id="A0A4Y7XEK9"/>
<organism evidence="2 3">
    <name type="scientific">Alkanindiges illinoisensis</name>
    <dbReference type="NCBI Taxonomy" id="197183"/>
    <lineage>
        <taxon>Bacteria</taxon>
        <taxon>Pseudomonadati</taxon>
        <taxon>Pseudomonadota</taxon>
        <taxon>Gammaproteobacteria</taxon>
        <taxon>Moraxellales</taxon>
        <taxon>Moraxellaceae</taxon>
        <taxon>Alkanindiges</taxon>
    </lineage>
</organism>
<feature type="chain" id="PRO_5021326142" description="DUF4156 domain-containing protein" evidence="1">
    <location>
        <begin position="21"/>
        <end position="120"/>
    </location>
</feature>
<sequence length="120" mass="12577">MQFTPLATLALIGLILTGCASTPNATTAIQRENNQFEVTGLGKSKTIATNNAASAANKTCRSSTPVVVNQDIKYNGVVSEQTGRIIEQAASVIGVLSGSGSNSISRDDDYEATLTFYCKN</sequence>
<keyword evidence="1" id="KW-0732">Signal</keyword>
<dbReference type="STRING" id="1120977.GCA_000619845_01167"/>
<evidence type="ECO:0008006" key="4">
    <source>
        <dbReference type="Google" id="ProtNLM"/>
    </source>
</evidence>
<evidence type="ECO:0000256" key="1">
    <source>
        <dbReference type="SAM" id="SignalP"/>
    </source>
</evidence>
<name>A0A4Y7XEK9_9GAMM</name>
<gene>
    <name evidence="2" type="ORF">E2B99_03115</name>
</gene>
<proteinExistence type="predicted"/>
<dbReference type="OrthoDB" id="6705556at2"/>
<protein>
    <recommendedName>
        <fullName evidence="4">DUF4156 domain-containing protein</fullName>
    </recommendedName>
</protein>